<organism evidence="1 2">
    <name type="scientific">Lasallia pustulata</name>
    <dbReference type="NCBI Taxonomy" id="136370"/>
    <lineage>
        <taxon>Eukaryota</taxon>
        <taxon>Fungi</taxon>
        <taxon>Dikarya</taxon>
        <taxon>Ascomycota</taxon>
        <taxon>Pezizomycotina</taxon>
        <taxon>Lecanoromycetes</taxon>
        <taxon>OSLEUM clade</taxon>
        <taxon>Umbilicariomycetidae</taxon>
        <taxon>Umbilicariales</taxon>
        <taxon>Umbilicariaceae</taxon>
        <taxon>Lasallia</taxon>
    </lineage>
</organism>
<dbReference type="Proteomes" id="UP000324767">
    <property type="component" value="Unassembled WGS sequence"/>
</dbReference>
<protein>
    <submittedName>
        <fullName evidence="1">Nad dependent epimerase dehydratase</fullName>
    </submittedName>
</protein>
<reference evidence="1 2" key="1">
    <citation type="submission" date="2019-09" db="EMBL/GenBank/DDBJ databases">
        <title>The hologenome of the rock-dwelling lichen Lasallia pustulata.</title>
        <authorList>
            <person name="Greshake Tzovaras B."/>
            <person name="Segers F."/>
            <person name="Bicker A."/>
            <person name="Dal Grande F."/>
            <person name="Otte J."/>
            <person name="Hankeln T."/>
            <person name="Schmitt I."/>
            <person name="Ebersberger I."/>
        </authorList>
    </citation>
    <scope>NUCLEOTIDE SEQUENCE [LARGE SCALE GENOMIC DNA]</scope>
    <source>
        <strain evidence="1">A1-1</strain>
    </source>
</reference>
<proteinExistence type="predicted"/>
<dbReference type="SUPFAM" id="SSF52540">
    <property type="entry name" value="P-loop containing nucleoside triphosphate hydrolases"/>
    <property type="match status" value="1"/>
</dbReference>
<evidence type="ECO:0000313" key="1">
    <source>
        <dbReference type="EMBL" id="KAA6406403.1"/>
    </source>
</evidence>
<dbReference type="PANTHER" id="PTHR36978:SF4">
    <property type="entry name" value="P-LOOP CONTAINING NUCLEOSIDE TRIPHOSPHATE HYDROLASE PROTEIN"/>
    <property type="match status" value="1"/>
</dbReference>
<accession>A0A5M8PBG8</accession>
<comment type="caution">
    <text evidence="1">The sequence shown here is derived from an EMBL/GenBank/DDBJ whole genome shotgun (WGS) entry which is preliminary data.</text>
</comment>
<dbReference type="OrthoDB" id="408152at2759"/>
<dbReference type="Pfam" id="PF17784">
    <property type="entry name" value="Sulfotransfer_4"/>
    <property type="match status" value="1"/>
</dbReference>
<dbReference type="InterPro" id="IPR027417">
    <property type="entry name" value="P-loop_NTPase"/>
</dbReference>
<sequence length="155" mass="17677">MASPSNRERFPELYNQTNIDRRTCTRVVPMRVLVLGMMRTGTMFALDQLGQGPVYHMLSIIHNPIDSTMWIEALDAKYFHKGRPSTRSDWDQLLGHCASITDLPCTCFAEELIAAYPDAKVILTNRNVDAWHNSCMTTIIPALRDIINPPRSMFH</sequence>
<dbReference type="InterPro" id="IPR040632">
    <property type="entry name" value="Sulfotransfer_4"/>
</dbReference>
<dbReference type="PANTHER" id="PTHR36978">
    <property type="entry name" value="P-LOOP CONTAINING NUCLEOTIDE TRIPHOSPHATE HYDROLASE"/>
    <property type="match status" value="1"/>
</dbReference>
<name>A0A5M8PBG8_9LECA</name>
<dbReference type="AlphaFoldDB" id="A0A5M8PBG8"/>
<gene>
    <name evidence="1" type="ORF">FRX48_09806</name>
</gene>
<dbReference type="Gene3D" id="3.40.50.300">
    <property type="entry name" value="P-loop containing nucleotide triphosphate hydrolases"/>
    <property type="match status" value="1"/>
</dbReference>
<dbReference type="EMBL" id="VXIT01000030">
    <property type="protein sequence ID" value="KAA6406403.1"/>
    <property type="molecule type" value="Genomic_DNA"/>
</dbReference>
<evidence type="ECO:0000313" key="2">
    <source>
        <dbReference type="Proteomes" id="UP000324767"/>
    </source>
</evidence>